<accession>A0A2P2R097</accession>
<name>A0A2P2R097_RHIMU</name>
<dbReference type="EMBL" id="GGEC01092159">
    <property type="protein sequence ID" value="MBX72643.1"/>
    <property type="molecule type" value="Transcribed_RNA"/>
</dbReference>
<protein>
    <submittedName>
        <fullName evidence="1">Uncharacterized protein</fullName>
    </submittedName>
</protein>
<sequence length="26" mass="3083">MNRMQASRPVDYVKGKISRFPTKQIM</sequence>
<dbReference type="AlphaFoldDB" id="A0A2P2R097"/>
<organism evidence="1">
    <name type="scientific">Rhizophora mucronata</name>
    <name type="common">Asiatic mangrove</name>
    <dbReference type="NCBI Taxonomy" id="61149"/>
    <lineage>
        <taxon>Eukaryota</taxon>
        <taxon>Viridiplantae</taxon>
        <taxon>Streptophyta</taxon>
        <taxon>Embryophyta</taxon>
        <taxon>Tracheophyta</taxon>
        <taxon>Spermatophyta</taxon>
        <taxon>Magnoliopsida</taxon>
        <taxon>eudicotyledons</taxon>
        <taxon>Gunneridae</taxon>
        <taxon>Pentapetalae</taxon>
        <taxon>rosids</taxon>
        <taxon>fabids</taxon>
        <taxon>Malpighiales</taxon>
        <taxon>Rhizophoraceae</taxon>
        <taxon>Rhizophora</taxon>
    </lineage>
</organism>
<reference evidence="1" key="1">
    <citation type="submission" date="2018-02" db="EMBL/GenBank/DDBJ databases">
        <title>Rhizophora mucronata_Transcriptome.</title>
        <authorList>
            <person name="Meera S.P."/>
            <person name="Sreeshan A."/>
            <person name="Augustine A."/>
        </authorList>
    </citation>
    <scope>NUCLEOTIDE SEQUENCE</scope>
    <source>
        <tissue evidence="1">Leaf</tissue>
    </source>
</reference>
<evidence type="ECO:0000313" key="1">
    <source>
        <dbReference type="EMBL" id="MBX72643.1"/>
    </source>
</evidence>
<proteinExistence type="predicted"/>